<evidence type="ECO:0000256" key="3">
    <source>
        <dbReference type="PROSITE-ProRule" id="PRU00708"/>
    </source>
</evidence>
<evidence type="ECO:0008006" key="6">
    <source>
        <dbReference type="Google" id="ProtNLM"/>
    </source>
</evidence>
<comment type="caution">
    <text evidence="4">The sequence shown here is derived from an EMBL/GenBank/DDBJ whole genome shotgun (WGS) entry which is preliminary data.</text>
</comment>
<gene>
    <name evidence="4" type="ORF">J5N97_016066</name>
</gene>
<evidence type="ECO:0000313" key="5">
    <source>
        <dbReference type="Proteomes" id="UP001085076"/>
    </source>
</evidence>
<dbReference type="PANTHER" id="PTHR47926">
    <property type="entry name" value="PENTATRICOPEPTIDE REPEAT-CONTAINING PROTEIN"/>
    <property type="match status" value="1"/>
</dbReference>
<keyword evidence="2" id="KW-0677">Repeat</keyword>
<dbReference type="OrthoDB" id="185373at2759"/>
<dbReference type="InterPro" id="IPR046849">
    <property type="entry name" value="E2_motif"/>
</dbReference>
<protein>
    <recommendedName>
        <fullName evidence="6">Pentatricopeptide repeat-containing protein</fullName>
    </recommendedName>
</protein>
<reference evidence="4" key="1">
    <citation type="submission" date="2021-03" db="EMBL/GenBank/DDBJ databases">
        <authorList>
            <person name="Li Z."/>
            <person name="Yang C."/>
        </authorList>
    </citation>
    <scope>NUCLEOTIDE SEQUENCE</scope>
    <source>
        <strain evidence="4">Dzin_1.0</strain>
        <tissue evidence="4">Leaf</tissue>
    </source>
</reference>
<dbReference type="InterPro" id="IPR046960">
    <property type="entry name" value="PPR_At4g14850-like_plant"/>
</dbReference>
<dbReference type="GO" id="GO:0009451">
    <property type="term" value="P:RNA modification"/>
    <property type="evidence" value="ECO:0007669"/>
    <property type="project" value="InterPro"/>
</dbReference>
<dbReference type="Pfam" id="PF13041">
    <property type="entry name" value="PPR_2"/>
    <property type="match status" value="3"/>
</dbReference>
<feature type="repeat" description="PPR" evidence="3">
    <location>
        <begin position="248"/>
        <end position="282"/>
    </location>
</feature>
<reference evidence="4" key="2">
    <citation type="journal article" date="2022" name="Hortic Res">
        <title>The genome of Dioscorea zingiberensis sheds light on the biosynthesis, origin and evolution of the medicinally important diosgenin saponins.</title>
        <authorList>
            <person name="Li Y."/>
            <person name="Tan C."/>
            <person name="Li Z."/>
            <person name="Guo J."/>
            <person name="Li S."/>
            <person name="Chen X."/>
            <person name="Wang C."/>
            <person name="Dai X."/>
            <person name="Yang H."/>
            <person name="Song W."/>
            <person name="Hou L."/>
            <person name="Xu J."/>
            <person name="Tong Z."/>
            <person name="Xu A."/>
            <person name="Yuan X."/>
            <person name="Wang W."/>
            <person name="Yang Q."/>
            <person name="Chen L."/>
            <person name="Sun Z."/>
            <person name="Wang K."/>
            <person name="Pan B."/>
            <person name="Chen J."/>
            <person name="Bao Y."/>
            <person name="Liu F."/>
            <person name="Qi X."/>
            <person name="Gang D.R."/>
            <person name="Wen J."/>
            <person name="Li J."/>
        </authorList>
    </citation>
    <scope>NUCLEOTIDE SEQUENCE</scope>
    <source>
        <strain evidence="4">Dzin_1.0</strain>
    </source>
</reference>
<dbReference type="FunFam" id="1.25.40.10:FF:000348">
    <property type="entry name" value="Pentatricopeptide repeat-containing protein chloroplastic"/>
    <property type="match status" value="1"/>
</dbReference>
<name>A0A9D5HEU3_9LILI</name>
<organism evidence="4 5">
    <name type="scientific">Dioscorea zingiberensis</name>
    <dbReference type="NCBI Taxonomy" id="325984"/>
    <lineage>
        <taxon>Eukaryota</taxon>
        <taxon>Viridiplantae</taxon>
        <taxon>Streptophyta</taxon>
        <taxon>Embryophyta</taxon>
        <taxon>Tracheophyta</taxon>
        <taxon>Spermatophyta</taxon>
        <taxon>Magnoliopsida</taxon>
        <taxon>Liliopsida</taxon>
        <taxon>Dioscoreales</taxon>
        <taxon>Dioscoreaceae</taxon>
        <taxon>Dioscorea</taxon>
    </lineage>
</organism>
<dbReference type="Pfam" id="PF20431">
    <property type="entry name" value="E_motif"/>
    <property type="match status" value="1"/>
</dbReference>
<keyword evidence="5" id="KW-1185">Reference proteome</keyword>
<evidence type="ECO:0000256" key="1">
    <source>
        <dbReference type="ARBA" id="ARBA00006643"/>
    </source>
</evidence>
<proteinExistence type="inferred from homology"/>
<comment type="similarity">
    <text evidence="1">Belongs to the PPR family. PCMP-H subfamily.</text>
</comment>
<dbReference type="PROSITE" id="PS51375">
    <property type="entry name" value="PPR"/>
    <property type="match status" value="4"/>
</dbReference>
<evidence type="ECO:0000256" key="2">
    <source>
        <dbReference type="ARBA" id="ARBA00022737"/>
    </source>
</evidence>
<feature type="repeat" description="PPR" evidence="3">
    <location>
        <begin position="310"/>
        <end position="344"/>
    </location>
</feature>
<dbReference type="NCBIfam" id="TIGR00756">
    <property type="entry name" value="PPR"/>
    <property type="match status" value="5"/>
</dbReference>
<dbReference type="InterPro" id="IPR002885">
    <property type="entry name" value="PPR_rpt"/>
</dbReference>
<dbReference type="Gene3D" id="1.25.40.10">
    <property type="entry name" value="Tetratricopeptide repeat domain"/>
    <property type="match status" value="3"/>
</dbReference>
<dbReference type="FunFam" id="1.25.40.10:FF:000427">
    <property type="entry name" value="Pentatricopeptide repeat-containing protein chloroplastic"/>
    <property type="match status" value="1"/>
</dbReference>
<dbReference type="GO" id="GO:0003723">
    <property type="term" value="F:RNA binding"/>
    <property type="evidence" value="ECO:0007669"/>
    <property type="project" value="InterPro"/>
</dbReference>
<feature type="repeat" description="PPR" evidence="3">
    <location>
        <begin position="411"/>
        <end position="445"/>
    </location>
</feature>
<dbReference type="InterPro" id="IPR046848">
    <property type="entry name" value="E_motif"/>
</dbReference>
<dbReference type="AlphaFoldDB" id="A0A9D5HEU3"/>
<dbReference type="Pfam" id="PF20430">
    <property type="entry name" value="Eplus_motif"/>
    <property type="match status" value="1"/>
</dbReference>
<dbReference type="SUPFAM" id="SSF48452">
    <property type="entry name" value="TPR-like"/>
    <property type="match status" value="2"/>
</dbReference>
<sequence>MEILTLNPISSPPTPTHLISSAATVPQLKQIHARILRSGLELTPSFLSRLLSLPLNAAATPSLDYALSVLLCTSHPPSRLRCRALRLLGPRQAIVAYARLRQDGTDLDRFDFPPLLRAAARAGEGEGGDAVAREAHGFVVKMGFVADPFVLTALVRAYALRGWVTDARAVFDRMPERDLVAWGVMLDGCCQSGFYSEALQLFEEMKSSNVAPDQIVLATVLSACGRMGNLSYGKAIHSYILETGIAMDAHLRSSLINMYSNCRSMDIAEELFDEMSPKDLVASTAMVFGYAKIGKIETARAIFDDMPEKDLVCWSAMISSYAESDKPSEALKLFNEMQAFGVRPDQITILSVISACAHLGALDQAKWIHIFVDKNRFRDVLMIRNALIDMYSKCGSLASAWRVFDETPRKNVITWTSMITGLAMHGDGRSALVLFERMKAERAEPNGVTFIGLLYACSHSGLVAEGRQVLESMVREHKIEPKLEHYGCMVDLLCRAKLLREAFELIESMPFCPNVIIWGSLLGGCRVHMDIELGEIAAKKILELDPDHDGAYVLLSNIYAKANKWDEVGRVRRLMKCRGVSKEKGCSWLEINGNVHEFLMGDESHPNSKDIYRKLDDIVQELELVGYSPDTGSVLVDLEEEEKKGAVLLHGAEVPNMFPDLSRRICFIPSAIRTAGLDLNFLQNDILCAQTTQPFAVKLCLHLTDVLLCAVLFQLTALTPRLFDLHVKLMLTT</sequence>
<dbReference type="Pfam" id="PF01535">
    <property type="entry name" value="PPR"/>
    <property type="match status" value="2"/>
</dbReference>
<dbReference type="InterPro" id="IPR011990">
    <property type="entry name" value="TPR-like_helical_dom_sf"/>
</dbReference>
<dbReference type="EMBL" id="JAGGNH010000004">
    <property type="protein sequence ID" value="KAJ0974101.1"/>
    <property type="molecule type" value="Genomic_DNA"/>
</dbReference>
<dbReference type="PANTHER" id="PTHR47926:SF347">
    <property type="entry name" value="PENTATRICOPEPTIDE REPEAT-CONTAINING PROTEIN"/>
    <property type="match status" value="1"/>
</dbReference>
<evidence type="ECO:0000313" key="4">
    <source>
        <dbReference type="EMBL" id="KAJ0974101.1"/>
    </source>
</evidence>
<feature type="repeat" description="PPR" evidence="3">
    <location>
        <begin position="178"/>
        <end position="212"/>
    </location>
</feature>
<dbReference type="Proteomes" id="UP001085076">
    <property type="component" value="Miscellaneous, Linkage group lg04"/>
</dbReference>
<dbReference type="FunFam" id="1.25.40.10:FF:000325">
    <property type="entry name" value="Pentatricopeptide repeat-containing protein At4g14820"/>
    <property type="match status" value="1"/>
</dbReference>
<accession>A0A9D5HEU3</accession>